<evidence type="ECO:0000259" key="1">
    <source>
        <dbReference type="Pfam" id="PF05685"/>
    </source>
</evidence>
<accession>A0A9W6VCI2</accession>
<dbReference type="AlphaFoldDB" id="A0A9W6VCI2"/>
<name>A0A9W6VCI2_9PSEU</name>
<keyword evidence="3" id="KW-1185">Reference proteome</keyword>
<dbReference type="PANTHER" id="PTHR35400:SF3">
    <property type="entry name" value="SLL1072 PROTEIN"/>
    <property type="match status" value="1"/>
</dbReference>
<dbReference type="PANTHER" id="PTHR35400">
    <property type="entry name" value="SLR1083 PROTEIN"/>
    <property type="match status" value="1"/>
</dbReference>
<dbReference type="EMBL" id="BSSD01000007">
    <property type="protein sequence ID" value="GLW94023.1"/>
    <property type="molecule type" value="Genomic_DNA"/>
</dbReference>
<protein>
    <recommendedName>
        <fullName evidence="1">Putative restriction endonuclease domain-containing protein</fullName>
    </recommendedName>
</protein>
<dbReference type="InterPro" id="IPR011335">
    <property type="entry name" value="Restrct_endonuc-II-like"/>
</dbReference>
<dbReference type="InterPro" id="IPR008538">
    <property type="entry name" value="Uma2"/>
</dbReference>
<organism evidence="2 3">
    <name type="scientific">Actinokineospora globicatena</name>
    <dbReference type="NCBI Taxonomy" id="103729"/>
    <lineage>
        <taxon>Bacteria</taxon>
        <taxon>Bacillati</taxon>
        <taxon>Actinomycetota</taxon>
        <taxon>Actinomycetes</taxon>
        <taxon>Pseudonocardiales</taxon>
        <taxon>Pseudonocardiaceae</taxon>
        <taxon>Actinokineospora</taxon>
    </lineage>
</organism>
<reference evidence="2" key="1">
    <citation type="submission" date="2023-02" db="EMBL/GenBank/DDBJ databases">
        <title>Actinokineospora globicatena NBRC 15670.</title>
        <authorList>
            <person name="Ichikawa N."/>
            <person name="Sato H."/>
            <person name="Tonouchi N."/>
        </authorList>
    </citation>
    <scope>NUCLEOTIDE SEQUENCE</scope>
    <source>
        <strain evidence="2">NBRC 15670</strain>
    </source>
</reference>
<dbReference type="RefSeq" id="WP_285612215.1">
    <property type="nucleotide sequence ID" value="NZ_BSSD01000007.1"/>
</dbReference>
<dbReference type="Pfam" id="PF05685">
    <property type="entry name" value="Uma2"/>
    <property type="match status" value="1"/>
</dbReference>
<comment type="caution">
    <text evidence="2">The sequence shown here is derived from an EMBL/GenBank/DDBJ whole genome shotgun (WGS) entry which is preliminary data.</text>
</comment>
<gene>
    <name evidence="2" type="ORF">Aglo03_48390</name>
</gene>
<feature type="domain" description="Putative restriction endonuclease" evidence="1">
    <location>
        <begin position="32"/>
        <end position="167"/>
    </location>
</feature>
<proteinExistence type="predicted"/>
<dbReference type="Proteomes" id="UP001165042">
    <property type="component" value="Unassembled WGS sequence"/>
</dbReference>
<evidence type="ECO:0000313" key="2">
    <source>
        <dbReference type="EMBL" id="GLW94023.1"/>
    </source>
</evidence>
<dbReference type="SUPFAM" id="SSF52980">
    <property type="entry name" value="Restriction endonuclease-like"/>
    <property type="match status" value="1"/>
</dbReference>
<sequence>MLLTGFKEEHVIAMRRPSTRSTAARHLLTVAEYADLDEVAIGYTELLEGRLLMSPSPTPEHQKALFGFGHQLFDQLPDDVDLFLQVDIDLGLAEPGDPGFSRRPDLVIAPKAEVTRRQAEGGLLRASEILVVIEIVSPGSERADRVEKFAEYADAGIPHYWIVDLDSPMSLLPSHLSEEFGYQAGDEVTGKFKTDVPFPVALELG</sequence>
<dbReference type="CDD" id="cd06260">
    <property type="entry name" value="DUF820-like"/>
    <property type="match status" value="1"/>
</dbReference>
<dbReference type="InterPro" id="IPR012296">
    <property type="entry name" value="Nuclease_put_TT1808"/>
</dbReference>
<evidence type="ECO:0000313" key="3">
    <source>
        <dbReference type="Proteomes" id="UP001165042"/>
    </source>
</evidence>
<dbReference type="Gene3D" id="3.90.1570.10">
    <property type="entry name" value="tt1808, chain A"/>
    <property type="match status" value="1"/>
</dbReference>